<evidence type="ECO:0000256" key="4">
    <source>
        <dbReference type="ARBA" id="ARBA00023054"/>
    </source>
</evidence>
<feature type="compositionally biased region" description="Pro residues" evidence="7">
    <location>
        <begin position="301"/>
        <end position="311"/>
    </location>
</feature>
<feature type="region of interest" description="Disordered" evidence="7">
    <location>
        <begin position="418"/>
        <end position="467"/>
    </location>
</feature>
<feature type="compositionally biased region" description="Low complexity" evidence="7">
    <location>
        <begin position="951"/>
        <end position="989"/>
    </location>
</feature>
<evidence type="ECO:0000256" key="2">
    <source>
        <dbReference type="ARBA" id="ARBA00022475"/>
    </source>
</evidence>
<feature type="region of interest" description="Disordered" evidence="7">
    <location>
        <begin position="727"/>
        <end position="751"/>
    </location>
</feature>
<dbReference type="PANTHER" id="PTHR10498:SF10">
    <property type="entry name" value="PALM2 AND AKAP2 FUSION-RELATED"/>
    <property type="match status" value="1"/>
</dbReference>
<dbReference type="PANTHER" id="PTHR10498">
    <property type="entry name" value="PARALEMMIN-RELATED"/>
    <property type="match status" value="1"/>
</dbReference>
<feature type="region of interest" description="Disordered" evidence="7">
    <location>
        <begin position="1140"/>
        <end position="1238"/>
    </location>
</feature>
<keyword evidence="6" id="KW-0449">Lipoprotein</keyword>
<name>A0A3P9INY4_ORYLA</name>
<feature type="compositionally biased region" description="Low complexity" evidence="7">
    <location>
        <begin position="1052"/>
        <end position="1069"/>
    </location>
</feature>
<feature type="compositionally biased region" description="Pro residues" evidence="7">
    <location>
        <begin position="885"/>
        <end position="902"/>
    </location>
</feature>
<evidence type="ECO:0000256" key="6">
    <source>
        <dbReference type="ARBA" id="ARBA00023288"/>
    </source>
</evidence>
<evidence type="ECO:0000256" key="5">
    <source>
        <dbReference type="ARBA" id="ARBA00023136"/>
    </source>
</evidence>
<reference evidence="8" key="4">
    <citation type="submission" date="2025-09" db="UniProtKB">
        <authorList>
            <consortium name="Ensembl"/>
        </authorList>
    </citation>
    <scope>IDENTIFICATION</scope>
    <source>
        <strain evidence="8">HSOK</strain>
    </source>
</reference>
<keyword evidence="5" id="KW-0472">Membrane</keyword>
<feature type="compositionally biased region" description="Pro residues" evidence="7">
    <location>
        <begin position="1070"/>
        <end position="1085"/>
    </location>
</feature>
<reference key="1">
    <citation type="journal article" date="2007" name="Nature">
        <title>The medaka draft genome and insights into vertebrate genome evolution.</title>
        <authorList>
            <person name="Kasahara M."/>
            <person name="Naruse K."/>
            <person name="Sasaki S."/>
            <person name="Nakatani Y."/>
            <person name="Qu W."/>
            <person name="Ahsan B."/>
            <person name="Yamada T."/>
            <person name="Nagayasu Y."/>
            <person name="Doi K."/>
            <person name="Kasai Y."/>
            <person name="Jindo T."/>
            <person name="Kobayashi D."/>
            <person name="Shimada A."/>
            <person name="Toyoda A."/>
            <person name="Kuroki Y."/>
            <person name="Fujiyama A."/>
            <person name="Sasaki T."/>
            <person name="Shimizu A."/>
            <person name="Asakawa S."/>
            <person name="Shimizu N."/>
            <person name="Hashimoto S."/>
            <person name="Yang J."/>
            <person name="Lee Y."/>
            <person name="Matsushima K."/>
            <person name="Sugano S."/>
            <person name="Sakaizumi M."/>
            <person name="Narita T."/>
            <person name="Ohishi K."/>
            <person name="Haga S."/>
            <person name="Ohta F."/>
            <person name="Nomoto H."/>
            <person name="Nogata K."/>
            <person name="Morishita T."/>
            <person name="Endo T."/>
            <person name="Shin-I T."/>
            <person name="Takeda H."/>
            <person name="Morishita S."/>
            <person name="Kohara Y."/>
        </authorList>
    </citation>
    <scope>NUCLEOTIDE SEQUENCE [LARGE SCALE GENOMIC DNA]</scope>
    <source>
        <strain>Hd-rR</strain>
    </source>
</reference>
<organism evidence="8 9">
    <name type="scientific">Oryzias latipes</name>
    <name type="common">Japanese rice fish</name>
    <name type="synonym">Japanese killifish</name>
    <dbReference type="NCBI Taxonomy" id="8090"/>
    <lineage>
        <taxon>Eukaryota</taxon>
        <taxon>Metazoa</taxon>
        <taxon>Chordata</taxon>
        <taxon>Craniata</taxon>
        <taxon>Vertebrata</taxon>
        <taxon>Euteleostomi</taxon>
        <taxon>Actinopterygii</taxon>
        <taxon>Neopterygii</taxon>
        <taxon>Teleostei</taxon>
        <taxon>Neoteleostei</taxon>
        <taxon>Acanthomorphata</taxon>
        <taxon>Ovalentaria</taxon>
        <taxon>Atherinomorphae</taxon>
        <taxon>Beloniformes</taxon>
        <taxon>Adrianichthyidae</taxon>
        <taxon>Oryziinae</taxon>
        <taxon>Oryzias</taxon>
    </lineage>
</organism>
<comment type="subcellular location">
    <subcellularLocation>
        <location evidence="1">Cell membrane</location>
        <topology evidence="1">Lipid-anchor</topology>
        <orientation evidence="1">Cytoplasmic side</orientation>
    </subcellularLocation>
</comment>
<accession>A0A3P9INY4</accession>
<feature type="compositionally biased region" description="Polar residues" evidence="7">
    <location>
        <begin position="335"/>
        <end position="353"/>
    </location>
</feature>
<reference evidence="8 9" key="2">
    <citation type="submission" date="2017-04" db="EMBL/GenBank/DDBJ databases">
        <title>CpG methylation of centromeres and impact of large insertions on vertebrate speciation.</title>
        <authorList>
            <person name="Ichikawa K."/>
            <person name="Yoshimura J."/>
            <person name="Morishita S."/>
        </authorList>
    </citation>
    <scope>NUCLEOTIDE SEQUENCE</scope>
    <source>
        <strain evidence="8 9">HSOK</strain>
    </source>
</reference>
<dbReference type="GO" id="GO:0008360">
    <property type="term" value="P:regulation of cell shape"/>
    <property type="evidence" value="ECO:0007669"/>
    <property type="project" value="InterPro"/>
</dbReference>
<feature type="region of interest" description="Disordered" evidence="7">
    <location>
        <begin position="951"/>
        <end position="1128"/>
    </location>
</feature>
<dbReference type="Proteomes" id="UP000265200">
    <property type="component" value="Chromosome 12"/>
</dbReference>
<evidence type="ECO:0000256" key="1">
    <source>
        <dbReference type="ARBA" id="ARBA00004342"/>
    </source>
</evidence>
<evidence type="ECO:0000256" key="3">
    <source>
        <dbReference type="ARBA" id="ARBA00022553"/>
    </source>
</evidence>
<protein>
    <submittedName>
        <fullName evidence="8">Palm2 and akap2 fusion</fullName>
    </submittedName>
</protein>
<feature type="region of interest" description="Disordered" evidence="7">
    <location>
        <begin position="874"/>
        <end position="916"/>
    </location>
</feature>
<keyword evidence="4" id="KW-0175">Coiled coil</keyword>
<feature type="region of interest" description="Disordered" evidence="7">
    <location>
        <begin position="839"/>
        <end position="861"/>
    </location>
</feature>
<evidence type="ECO:0000313" key="9">
    <source>
        <dbReference type="Proteomes" id="UP000265200"/>
    </source>
</evidence>
<feature type="compositionally biased region" description="Polar residues" evidence="7">
    <location>
        <begin position="8"/>
        <end position="17"/>
    </location>
</feature>
<keyword evidence="2" id="KW-1003">Cell membrane</keyword>
<feature type="compositionally biased region" description="Polar residues" evidence="7">
    <location>
        <begin position="1159"/>
        <end position="1176"/>
    </location>
</feature>
<evidence type="ECO:0000256" key="7">
    <source>
        <dbReference type="SAM" id="MobiDB-lite"/>
    </source>
</evidence>
<feature type="compositionally biased region" description="Basic and acidic residues" evidence="7">
    <location>
        <begin position="1140"/>
        <end position="1151"/>
    </location>
</feature>
<keyword evidence="3" id="KW-0597">Phosphoprotein</keyword>
<sequence length="1310" mass="142240">MSDAPLQRNGTAKSSMSCEEAQLHKERLKALTEKRKRQTEIEDKRNQLDDLVLQLQHVKSKAMRDRWLLQGMGPEEEESRRKQLELDEEQGRRLEHMIHRLESEIGALESEESQISAKEQILRERLKETERSIEDLQKSLLSKDEDATGRMSALLSDCMEPDPNHLILAAQPCGGPPTSVDHAAPRPAMFAMEINVQHDPRTGEQRILSANRVNPLDAAQRGVKVYDDGRKVVYEVMSSGGVSTTTVENGWSSAQVDELVQQAVRPVVQGGDFGKGHVRVTPAAPEAYVSPADVDDLSPPSCAPPSIPSSPPAQVTLQRETRLGMIPPSAPIITQPGSSAQSGNEANCPPQATTEHPVTMVFLGYHDVEDMSESKRLLGFDGTVKAEVVLIDEDDEKSLREKTVTDISVIDGTAADLVSGRPATSEAISTELSSDGREQDSGSSPPANPDAHTAPPPGLTPATGDSQTRNVMVSTSNCYQAPDACRDLLTTMKPRWAAEDVSESTPRERVLKTVSFQESVSFITDAAADMELESQQIQHGCLSGPPVQRVDSEVVQEICYLDQVLDEASNIATNGNASPSEHTKPISISGNSPHVSMSAPTPSNHQQIIVEGQQQSTLVHQEASAVKANGHVLLDEAVRSKPKFELRAFQEEKRPAKLFSPGEEQHVRVTRTRPSEEVQELERERQELIKGQAVKKNPGIAQRWWNPPQEVPLEQQLEAEKLESLKKYQERKQQKQSPPYLYTQPQLSGPPTMVTFDQGLTRKEDIVEEQIDFSSARQQFLQAGGAKKDEALLANPFKPLTSSSEMAAETGETHVTWSDEGPTGAFTCARAVMTILPEEEQGPSPFPPSSHPEESDSGLDELSVRSQDTTLFSLDNVSDSGASLPPTPLPLTPVSPPTPQPTTPVNGQSNGGPTEAELEYHSGVVVQNAIQNALQAHNGGQWQTSAWDCSQLSAPLSPSSPSTSSPVPVSSSPSSSGGASSLQSPVSSSPTPPTPSPQPPKAEQSSESSGPAPQARLLTPSPPHSQPVSPQQRPRNGGPRIKIQSSYTRALASSSTAPASAPAPAEAAPVPRPAPVCRPPSPPTPDKPEFSYFSKYSEAAELRSTATRGPEVEAASGPFRLRSKKQKTLSMIEEEIRAAQQREEELKKQREAQPAVVTGRNSSGPVRTGARQTTMSPADKMKSNSLPARLTLTTKTAPGKIEKVRPAPPVSPSPSEGALSDAGSEDSAGSRPKNFMQTLMEDYETHKVKRREKMEDNSYAHLLLANEVTTEVLEATRVTRRKSNMALKWEAGIYANEKEDEEEEEEEEEE</sequence>
<dbReference type="PRINTS" id="PR01217">
    <property type="entry name" value="PRICHEXTENSN"/>
</dbReference>
<dbReference type="Ensembl" id="ENSORLT00015014986.1">
    <property type="protein sequence ID" value="ENSORLP00015021655.1"/>
    <property type="gene ID" value="ENSORLG00015023262.1"/>
</dbReference>
<feature type="region of interest" description="Disordered" evidence="7">
    <location>
        <begin position="331"/>
        <end position="353"/>
    </location>
</feature>
<dbReference type="Pfam" id="PF03285">
    <property type="entry name" value="Paralemmin"/>
    <property type="match status" value="1"/>
</dbReference>
<evidence type="ECO:0000313" key="8">
    <source>
        <dbReference type="Ensembl" id="ENSORLP00015021655.1"/>
    </source>
</evidence>
<feature type="region of interest" description="Disordered" evidence="7">
    <location>
        <begin position="292"/>
        <end position="313"/>
    </location>
</feature>
<dbReference type="GO" id="GO:0005886">
    <property type="term" value="C:plasma membrane"/>
    <property type="evidence" value="ECO:0007669"/>
    <property type="project" value="UniProtKB-SubCell"/>
</dbReference>
<dbReference type="InterPro" id="IPR004965">
    <property type="entry name" value="Paralemmin"/>
</dbReference>
<proteinExistence type="predicted"/>
<feature type="region of interest" description="Disordered" evidence="7">
    <location>
        <begin position="1"/>
        <end position="22"/>
    </location>
</feature>
<reference evidence="8" key="3">
    <citation type="submission" date="2025-08" db="UniProtKB">
        <authorList>
            <consortium name="Ensembl"/>
        </authorList>
    </citation>
    <scope>IDENTIFICATION</scope>
    <source>
        <strain evidence="8">HSOK</strain>
    </source>
</reference>
<feature type="compositionally biased region" description="Pro residues" evidence="7">
    <location>
        <begin position="990"/>
        <end position="1000"/>
    </location>
</feature>
<feature type="compositionally biased region" description="Polar residues" evidence="7">
    <location>
        <begin position="1183"/>
        <end position="1196"/>
    </location>
</feature>